<dbReference type="GO" id="GO:0016616">
    <property type="term" value="F:oxidoreductase activity, acting on the CH-OH group of donors, NAD or NADP as acceptor"/>
    <property type="evidence" value="ECO:0007669"/>
    <property type="project" value="TreeGrafter"/>
</dbReference>
<gene>
    <name evidence="4" type="ORF">EWM64_g5384</name>
</gene>
<organism evidence="4 5">
    <name type="scientific">Hericium alpestre</name>
    <dbReference type="NCBI Taxonomy" id="135208"/>
    <lineage>
        <taxon>Eukaryota</taxon>
        <taxon>Fungi</taxon>
        <taxon>Dikarya</taxon>
        <taxon>Basidiomycota</taxon>
        <taxon>Agaricomycotina</taxon>
        <taxon>Agaricomycetes</taxon>
        <taxon>Russulales</taxon>
        <taxon>Hericiaceae</taxon>
        <taxon>Hericium</taxon>
    </lineage>
</organism>
<evidence type="ECO:0000256" key="1">
    <source>
        <dbReference type="ARBA" id="ARBA00023002"/>
    </source>
</evidence>
<evidence type="ECO:0000256" key="2">
    <source>
        <dbReference type="ARBA" id="ARBA00023445"/>
    </source>
</evidence>
<dbReference type="InterPro" id="IPR050425">
    <property type="entry name" value="NAD(P)_dehydrat-like"/>
</dbReference>
<protein>
    <recommendedName>
        <fullName evidence="3">NAD-dependent epimerase/dehydratase domain-containing protein</fullName>
    </recommendedName>
</protein>
<dbReference type="Gene3D" id="3.40.50.720">
    <property type="entry name" value="NAD(P)-binding Rossmann-like Domain"/>
    <property type="match status" value="2"/>
</dbReference>
<dbReference type="EMBL" id="SFCI01000644">
    <property type="protein sequence ID" value="TFY78624.1"/>
    <property type="molecule type" value="Genomic_DNA"/>
</dbReference>
<keyword evidence="5" id="KW-1185">Reference proteome</keyword>
<dbReference type="InterPro" id="IPR001509">
    <property type="entry name" value="Epimerase_deHydtase"/>
</dbReference>
<comment type="similarity">
    <text evidence="2">Belongs to the NAD(P)-dependent epimerase/dehydratase family. Dihydroflavonol-4-reductase subfamily.</text>
</comment>
<comment type="caution">
    <text evidence="4">The sequence shown here is derived from an EMBL/GenBank/DDBJ whole genome shotgun (WGS) entry which is preliminary data.</text>
</comment>
<sequence length="316" mass="34972">MSVLVTGANGFLASHIVDQLLDAGHRVRGSVRSGKEDSLRSAYASYGDRFDATVIDDIGTSDLEPAFRDGTRRMLHAARAANVKKVVVTSSLAALFVNAEEDKQEDITVDENSWNPLTVEDVLRPGADAVVVYGVSKKLSEQLTWQFASENPDIDVSTVIPPWCIGPISPHSYNPAEAMKTYSNRVIYDMINGFEGRPWQEYVERHKDYIPIFVHISDIARAHVLAVESAPSPMIKRIVVSGGQLYLSDAARHIAKVRPQLKDRLPVVGESFRDIRTHVKVDASSAGKILGMGPYKSWQETVEETVDNILSVQERK</sequence>
<dbReference type="Proteomes" id="UP000298061">
    <property type="component" value="Unassembled WGS sequence"/>
</dbReference>
<proteinExistence type="inferred from homology"/>
<keyword evidence="1" id="KW-0560">Oxidoreductase</keyword>
<dbReference type="PANTHER" id="PTHR10366">
    <property type="entry name" value="NAD DEPENDENT EPIMERASE/DEHYDRATASE"/>
    <property type="match status" value="1"/>
</dbReference>
<dbReference type="OrthoDB" id="2735536at2759"/>
<dbReference type="SUPFAM" id="SSF51735">
    <property type="entry name" value="NAD(P)-binding Rossmann-fold domains"/>
    <property type="match status" value="1"/>
</dbReference>
<reference evidence="4 5" key="1">
    <citation type="submission" date="2019-02" db="EMBL/GenBank/DDBJ databases">
        <title>Genome sequencing of the rare red list fungi Hericium alpestre (H. flagellum).</title>
        <authorList>
            <person name="Buettner E."/>
            <person name="Kellner H."/>
        </authorList>
    </citation>
    <scope>NUCLEOTIDE SEQUENCE [LARGE SCALE GENOMIC DNA]</scope>
    <source>
        <strain evidence="4 5">DSM 108284</strain>
    </source>
</reference>
<evidence type="ECO:0000259" key="3">
    <source>
        <dbReference type="Pfam" id="PF01370"/>
    </source>
</evidence>
<feature type="domain" description="NAD-dependent epimerase/dehydratase" evidence="3">
    <location>
        <begin position="70"/>
        <end position="229"/>
    </location>
</feature>
<dbReference type="Pfam" id="PF01370">
    <property type="entry name" value="Epimerase"/>
    <property type="match status" value="2"/>
</dbReference>
<feature type="domain" description="NAD-dependent epimerase/dehydratase" evidence="3">
    <location>
        <begin position="3"/>
        <end position="40"/>
    </location>
</feature>
<dbReference type="STRING" id="135208.A0A4Y9ZWR6"/>
<dbReference type="AlphaFoldDB" id="A0A4Y9ZWR6"/>
<evidence type="ECO:0000313" key="4">
    <source>
        <dbReference type="EMBL" id="TFY78624.1"/>
    </source>
</evidence>
<dbReference type="PANTHER" id="PTHR10366:SF564">
    <property type="entry name" value="STEROL-4-ALPHA-CARBOXYLATE 3-DEHYDROGENASE, DECARBOXYLATING"/>
    <property type="match status" value="1"/>
</dbReference>
<dbReference type="InterPro" id="IPR036291">
    <property type="entry name" value="NAD(P)-bd_dom_sf"/>
</dbReference>
<accession>A0A4Y9ZWR6</accession>
<name>A0A4Y9ZWR6_9AGAM</name>
<evidence type="ECO:0000313" key="5">
    <source>
        <dbReference type="Proteomes" id="UP000298061"/>
    </source>
</evidence>